<reference evidence="1 2" key="1">
    <citation type="submission" date="2016-06" db="EMBL/GenBank/DDBJ databases">
        <title>Gene turnover analysis identifies the evolutionary adaptation of the extremophile Acidithiobacillus caldus.</title>
        <authorList>
            <person name="Zhang X."/>
        </authorList>
    </citation>
    <scope>NUCLEOTIDE SEQUENCE [LARGE SCALE GENOMIC DNA]</scope>
    <source>
        <strain evidence="1 2">S1</strain>
    </source>
</reference>
<evidence type="ECO:0000313" key="1">
    <source>
        <dbReference type="EMBL" id="OFC62961.1"/>
    </source>
</evidence>
<accession>A0A1E7Z2K6</accession>
<dbReference type="AlphaFoldDB" id="A0A1E7Z2K6"/>
<sequence>MTTNRLPEFAINTRILSHPITGVQRYLLELLQRMPSDQMHQIAPRRPLSGARAHHWQQTVLPLRTRGQLHWGLSNIGHLAITKEAVAIHEIKYG</sequence>
<proteinExistence type="predicted"/>
<dbReference type="Proteomes" id="UP000175707">
    <property type="component" value="Unassembled WGS sequence"/>
</dbReference>
<comment type="caution">
    <text evidence="1">The sequence shown here is derived from an EMBL/GenBank/DDBJ whole genome shotgun (WGS) entry which is preliminary data.</text>
</comment>
<name>A0A1E7Z2K6_9PROT</name>
<organism evidence="1 2">
    <name type="scientific">Acidithiobacillus caldus</name>
    <dbReference type="NCBI Taxonomy" id="33059"/>
    <lineage>
        <taxon>Bacteria</taxon>
        <taxon>Pseudomonadati</taxon>
        <taxon>Pseudomonadota</taxon>
        <taxon>Acidithiobacillia</taxon>
        <taxon>Acidithiobacillales</taxon>
        <taxon>Acidithiobacillaceae</taxon>
        <taxon>Acidithiobacillus</taxon>
    </lineage>
</organism>
<protein>
    <submittedName>
        <fullName evidence="1">Uncharacterized protein</fullName>
    </submittedName>
</protein>
<dbReference type="EMBL" id="LZYH01000140">
    <property type="protein sequence ID" value="OFC62961.1"/>
    <property type="molecule type" value="Genomic_DNA"/>
</dbReference>
<gene>
    <name evidence="1" type="ORF">BAE30_01245</name>
</gene>
<evidence type="ECO:0000313" key="2">
    <source>
        <dbReference type="Proteomes" id="UP000175707"/>
    </source>
</evidence>